<evidence type="ECO:0000313" key="2">
    <source>
        <dbReference type="EMBL" id="EHN09686.1"/>
    </source>
</evidence>
<organism evidence="2 3">
    <name type="scientific">Patulibacter medicamentivorans</name>
    <dbReference type="NCBI Taxonomy" id="1097667"/>
    <lineage>
        <taxon>Bacteria</taxon>
        <taxon>Bacillati</taxon>
        <taxon>Actinomycetota</taxon>
        <taxon>Thermoleophilia</taxon>
        <taxon>Solirubrobacterales</taxon>
        <taxon>Patulibacteraceae</taxon>
        <taxon>Patulibacter</taxon>
    </lineage>
</organism>
<feature type="region of interest" description="Disordered" evidence="1">
    <location>
        <begin position="44"/>
        <end position="77"/>
    </location>
</feature>
<accession>H0E9F3</accession>
<name>H0E9F3_9ACTN</name>
<gene>
    <name evidence="2" type="ORF">PAI11_34720</name>
</gene>
<dbReference type="RefSeq" id="WP_007577598.1">
    <property type="nucleotide sequence ID" value="NZ_AGUD01000259.1"/>
</dbReference>
<comment type="caution">
    <text evidence="2">The sequence shown here is derived from an EMBL/GenBank/DDBJ whole genome shotgun (WGS) entry which is preliminary data.</text>
</comment>
<keyword evidence="3" id="KW-1185">Reference proteome</keyword>
<dbReference type="AlphaFoldDB" id="H0E9F3"/>
<dbReference type="EMBL" id="AGUD01000259">
    <property type="protein sequence ID" value="EHN09686.1"/>
    <property type="molecule type" value="Genomic_DNA"/>
</dbReference>
<evidence type="ECO:0000256" key="1">
    <source>
        <dbReference type="SAM" id="MobiDB-lite"/>
    </source>
</evidence>
<sequence>MPSAFGLCDRCLHQRLIGNTRGSTFSLCGRSKADPRFPRYPRMPVAACPGFEPRPPGRDPERGPGSSSAGAGAGAGR</sequence>
<reference evidence="2 3" key="1">
    <citation type="journal article" date="2013" name="Biodegradation">
        <title>Quantitative proteomic analysis of ibuprofen-degrading Patulibacter sp. strain I11.</title>
        <authorList>
            <person name="Almeida B."/>
            <person name="Kjeldal H."/>
            <person name="Lolas I."/>
            <person name="Knudsen A.D."/>
            <person name="Carvalho G."/>
            <person name="Nielsen K.L."/>
            <person name="Barreto Crespo M.T."/>
            <person name="Stensballe A."/>
            <person name="Nielsen J.L."/>
        </authorList>
    </citation>
    <scope>NUCLEOTIDE SEQUENCE [LARGE SCALE GENOMIC DNA]</scope>
    <source>
        <strain evidence="2 3">I11</strain>
    </source>
</reference>
<evidence type="ECO:0000313" key="3">
    <source>
        <dbReference type="Proteomes" id="UP000005143"/>
    </source>
</evidence>
<protein>
    <submittedName>
        <fullName evidence="2">Uncharacterized protein</fullName>
    </submittedName>
</protein>
<proteinExistence type="predicted"/>
<dbReference type="Proteomes" id="UP000005143">
    <property type="component" value="Unassembled WGS sequence"/>
</dbReference>